<gene>
    <name evidence="1" type="ORF">LEP1GSC195_0301</name>
</gene>
<organism evidence="1 2">
    <name type="scientific">Leptospira wolbachii serovar Codice str. CDC</name>
    <dbReference type="NCBI Taxonomy" id="1218599"/>
    <lineage>
        <taxon>Bacteria</taxon>
        <taxon>Pseudomonadati</taxon>
        <taxon>Spirochaetota</taxon>
        <taxon>Spirochaetia</taxon>
        <taxon>Leptospirales</taxon>
        <taxon>Leptospiraceae</taxon>
        <taxon>Leptospira</taxon>
    </lineage>
</organism>
<evidence type="ECO:0000313" key="1">
    <source>
        <dbReference type="EMBL" id="EOQ95094.1"/>
    </source>
</evidence>
<reference evidence="1" key="1">
    <citation type="submission" date="2013-04" db="EMBL/GenBank/DDBJ databases">
        <authorList>
            <person name="Harkins D.M."/>
            <person name="Durkin A.S."/>
            <person name="Brinkac L.M."/>
            <person name="Haft D.H."/>
            <person name="Selengut J.D."/>
            <person name="Sanka R."/>
            <person name="DePew J."/>
            <person name="Purushe J."/>
            <person name="Galloway R.L."/>
            <person name="Vinetz J.M."/>
            <person name="Sutton G.G."/>
            <person name="Nierman W.C."/>
            <person name="Fouts D.E."/>
        </authorList>
    </citation>
    <scope>NUCLEOTIDE SEQUENCE [LARGE SCALE GENOMIC DNA]</scope>
    <source>
        <strain evidence="1">CDC</strain>
    </source>
</reference>
<protein>
    <submittedName>
        <fullName evidence="1">Uncharacterized protein</fullName>
    </submittedName>
</protein>
<dbReference type="AlphaFoldDB" id="R8ZZ97"/>
<keyword evidence="2" id="KW-1185">Reference proteome</keyword>
<name>R8ZZ97_9LEPT</name>
<dbReference type="InterPro" id="IPR043733">
    <property type="entry name" value="DUF5677"/>
</dbReference>
<dbReference type="Pfam" id="PF18928">
    <property type="entry name" value="DUF5677"/>
    <property type="match status" value="1"/>
</dbReference>
<dbReference type="Proteomes" id="UP000013984">
    <property type="component" value="Unassembled WGS sequence"/>
</dbReference>
<comment type="caution">
    <text evidence="1">The sequence shown here is derived from an EMBL/GenBank/DDBJ whole genome shotgun (WGS) entry which is preliminary data.</text>
</comment>
<accession>R8ZZ97</accession>
<dbReference type="EMBL" id="AOGZ02000015">
    <property type="protein sequence ID" value="EOQ95094.1"/>
    <property type="molecule type" value="Genomic_DNA"/>
</dbReference>
<proteinExistence type="predicted"/>
<evidence type="ECO:0000313" key="2">
    <source>
        <dbReference type="Proteomes" id="UP000013984"/>
    </source>
</evidence>
<sequence length="269" mass="30733">MEIFIEHCKGIAETTAKKLESDKSKKAEILLRLQQKSTLLASEIVYLIKGGYPSAAISRWRSILEVSVVTSFLALHEEEISIRYFEYEIVERKKEMEVYIRNADYLGFEKIPESTQEKINNKYNKIIEKYGKSFSKNFGWSHSILSKDRISLNDLMEKTNSHYLQPFYQFANNYVHGGPKSLIYNLGYIDGVSGKNTISGSSNIGFTDPGQLTALCYYNVVFSVFSFNPSIEGILSLLFLYPKITKIGKNFSDVEKSIIDREAQSDFPD</sequence>